<keyword evidence="4" id="KW-1185">Reference proteome</keyword>
<proteinExistence type="predicted"/>
<evidence type="ECO:0000313" key="4">
    <source>
        <dbReference type="Proteomes" id="UP001232148"/>
    </source>
</evidence>
<gene>
    <name evidence="3" type="ORF">LX32DRAFT_28059</name>
</gene>
<reference evidence="3" key="1">
    <citation type="submission" date="2021-06" db="EMBL/GenBank/DDBJ databases">
        <title>Comparative genomics, transcriptomics and evolutionary studies reveal genomic signatures of adaptation to plant cell wall in hemibiotrophic fungi.</title>
        <authorList>
            <consortium name="DOE Joint Genome Institute"/>
            <person name="Baroncelli R."/>
            <person name="Diaz J.F."/>
            <person name="Benocci T."/>
            <person name="Peng M."/>
            <person name="Battaglia E."/>
            <person name="Haridas S."/>
            <person name="Andreopoulos W."/>
            <person name="Labutti K."/>
            <person name="Pangilinan J."/>
            <person name="Floch G.L."/>
            <person name="Makela M.R."/>
            <person name="Henrissat B."/>
            <person name="Grigoriev I.V."/>
            <person name="Crouch J.A."/>
            <person name="De Vries R.P."/>
            <person name="Sukno S.A."/>
            <person name="Thon M.R."/>
        </authorList>
    </citation>
    <scope>NUCLEOTIDE SEQUENCE</scope>
    <source>
        <strain evidence="3">MAFF235873</strain>
    </source>
</reference>
<dbReference type="EMBL" id="MU842917">
    <property type="protein sequence ID" value="KAK2026298.1"/>
    <property type="molecule type" value="Genomic_DNA"/>
</dbReference>
<evidence type="ECO:0000256" key="1">
    <source>
        <dbReference type="SAM" id="MobiDB-lite"/>
    </source>
</evidence>
<evidence type="ECO:0000313" key="3">
    <source>
        <dbReference type="EMBL" id="KAK2026298.1"/>
    </source>
</evidence>
<feature type="region of interest" description="Disordered" evidence="1">
    <location>
        <begin position="115"/>
        <end position="154"/>
    </location>
</feature>
<feature type="transmembrane region" description="Helical" evidence="2">
    <location>
        <begin position="46"/>
        <end position="64"/>
    </location>
</feature>
<accession>A0AAD9HCL7</accession>
<keyword evidence="2" id="KW-0812">Transmembrane</keyword>
<feature type="compositionally biased region" description="Basic and acidic residues" evidence="1">
    <location>
        <begin position="119"/>
        <end position="130"/>
    </location>
</feature>
<dbReference type="Proteomes" id="UP001232148">
    <property type="component" value="Unassembled WGS sequence"/>
</dbReference>
<protein>
    <submittedName>
        <fullName evidence="3">Uncharacterized protein</fullName>
    </submittedName>
</protein>
<sequence>MLDVPSSSILASIPSHPIPSHIPPTPPPNPHLPLILLGSAYPRPPIPLWLLFLLLLLLLLLLILHSDTVGSIQCAYATVLDLESRTRTSTPNLDHPSSALSPHLSNHLAVLFEFNPRPPGKDRPDLRTDKIPFSTVPPPLPPPGRTSPPRRAKDADFLLPTHPCSFSSSSFVQQLIFLQCHSSDLPSPHSLPFISFAVCPCST</sequence>
<comment type="caution">
    <text evidence="3">The sequence shown here is derived from an EMBL/GenBank/DDBJ whole genome shotgun (WGS) entry which is preliminary data.</text>
</comment>
<feature type="compositionally biased region" description="Pro residues" evidence="1">
    <location>
        <begin position="135"/>
        <end position="146"/>
    </location>
</feature>
<evidence type="ECO:0000256" key="2">
    <source>
        <dbReference type="SAM" id="Phobius"/>
    </source>
</evidence>
<keyword evidence="2" id="KW-1133">Transmembrane helix</keyword>
<name>A0AAD9HCL7_9PEZI</name>
<keyword evidence="2" id="KW-0472">Membrane</keyword>
<dbReference type="AlphaFoldDB" id="A0AAD9HCL7"/>
<organism evidence="3 4">
    <name type="scientific">Colletotrichum zoysiae</name>
    <dbReference type="NCBI Taxonomy" id="1216348"/>
    <lineage>
        <taxon>Eukaryota</taxon>
        <taxon>Fungi</taxon>
        <taxon>Dikarya</taxon>
        <taxon>Ascomycota</taxon>
        <taxon>Pezizomycotina</taxon>
        <taxon>Sordariomycetes</taxon>
        <taxon>Hypocreomycetidae</taxon>
        <taxon>Glomerellales</taxon>
        <taxon>Glomerellaceae</taxon>
        <taxon>Colletotrichum</taxon>
        <taxon>Colletotrichum graminicola species complex</taxon>
    </lineage>
</organism>